<dbReference type="InterPro" id="IPR036890">
    <property type="entry name" value="HATPase_C_sf"/>
</dbReference>
<dbReference type="SUPFAM" id="SSF55874">
    <property type="entry name" value="ATPase domain of HSP90 chaperone/DNA topoisomerase II/histidine kinase"/>
    <property type="match status" value="1"/>
</dbReference>
<evidence type="ECO:0000256" key="4">
    <source>
        <dbReference type="ARBA" id="ARBA00022475"/>
    </source>
</evidence>
<dbReference type="Gene3D" id="1.10.287.130">
    <property type="match status" value="1"/>
</dbReference>
<dbReference type="CDD" id="cd00082">
    <property type="entry name" value="HisKA"/>
    <property type="match status" value="1"/>
</dbReference>
<dbReference type="RefSeq" id="WP_185796572.1">
    <property type="nucleotide sequence ID" value="NZ_JACLQD010000001.1"/>
</dbReference>
<keyword evidence="6" id="KW-0808">Transferase</keyword>
<comment type="catalytic activity">
    <reaction evidence="1">
        <text>ATP + protein L-histidine = ADP + protein N-phospho-L-histidine.</text>
        <dbReference type="EC" id="2.7.13.3"/>
    </reaction>
</comment>
<dbReference type="InterPro" id="IPR003594">
    <property type="entry name" value="HATPase_dom"/>
</dbReference>
<dbReference type="CDD" id="cd00075">
    <property type="entry name" value="HATPase"/>
    <property type="match status" value="1"/>
</dbReference>
<dbReference type="GO" id="GO:0005524">
    <property type="term" value="F:ATP binding"/>
    <property type="evidence" value="ECO:0007669"/>
    <property type="project" value="UniProtKB-KW"/>
</dbReference>
<dbReference type="Pfam" id="PF00512">
    <property type="entry name" value="HisKA"/>
    <property type="match status" value="1"/>
</dbReference>
<dbReference type="SUPFAM" id="SSF47384">
    <property type="entry name" value="Homodimeric domain of signal transducing histidine kinase"/>
    <property type="match status" value="1"/>
</dbReference>
<keyword evidence="8" id="KW-0547">Nucleotide-binding</keyword>
<comment type="caution">
    <text evidence="15">The sequence shown here is derived from an EMBL/GenBank/DDBJ whole genome shotgun (WGS) entry which is preliminary data.</text>
</comment>
<dbReference type="SMART" id="SM00388">
    <property type="entry name" value="HisKA"/>
    <property type="match status" value="1"/>
</dbReference>
<evidence type="ECO:0000256" key="11">
    <source>
        <dbReference type="ARBA" id="ARBA00022989"/>
    </source>
</evidence>
<evidence type="ECO:0000256" key="7">
    <source>
        <dbReference type="ARBA" id="ARBA00022692"/>
    </source>
</evidence>
<dbReference type="InterPro" id="IPR003661">
    <property type="entry name" value="HisK_dim/P_dom"/>
</dbReference>
<evidence type="ECO:0000256" key="9">
    <source>
        <dbReference type="ARBA" id="ARBA00022777"/>
    </source>
</evidence>
<evidence type="ECO:0000256" key="6">
    <source>
        <dbReference type="ARBA" id="ARBA00022679"/>
    </source>
</evidence>
<dbReference type="InterPro" id="IPR005467">
    <property type="entry name" value="His_kinase_dom"/>
</dbReference>
<keyword evidence="11 13" id="KW-1133">Transmembrane helix</keyword>
<dbReference type="Pfam" id="PF02518">
    <property type="entry name" value="HATPase_c"/>
    <property type="match status" value="1"/>
</dbReference>
<evidence type="ECO:0000256" key="3">
    <source>
        <dbReference type="ARBA" id="ARBA00012438"/>
    </source>
</evidence>
<dbReference type="PROSITE" id="PS50109">
    <property type="entry name" value="HIS_KIN"/>
    <property type="match status" value="1"/>
</dbReference>
<reference evidence="15 16" key="1">
    <citation type="journal article" date="2017" name="Int. J. Syst. Evol. Microbiol.">
        <title>Gemmobacter straminiformis sp. nov., isolated from an artificial fountain.</title>
        <authorList>
            <person name="Kang J.Y."/>
            <person name="Kim M.J."/>
            <person name="Chun J."/>
            <person name="Son K.P."/>
            <person name="Jahng K.Y."/>
        </authorList>
    </citation>
    <scope>NUCLEOTIDE SEQUENCE [LARGE SCALE GENOMIC DNA]</scope>
    <source>
        <strain evidence="15 16">CAM-8</strain>
    </source>
</reference>
<dbReference type="SMART" id="SM00387">
    <property type="entry name" value="HATPase_c"/>
    <property type="match status" value="1"/>
</dbReference>
<keyword evidence="9" id="KW-0418">Kinase</keyword>
<dbReference type="Gene3D" id="3.30.565.10">
    <property type="entry name" value="Histidine kinase-like ATPase, C-terminal domain"/>
    <property type="match status" value="1"/>
</dbReference>
<keyword evidence="16" id="KW-1185">Reference proteome</keyword>
<accession>A0A842I5V7</accession>
<keyword evidence="5" id="KW-0597">Phosphoprotein</keyword>
<dbReference type="InterPro" id="IPR036097">
    <property type="entry name" value="HisK_dim/P_sf"/>
</dbReference>
<dbReference type="EMBL" id="JACLQD010000001">
    <property type="protein sequence ID" value="MBC2835016.1"/>
    <property type="molecule type" value="Genomic_DNA"/>
</dbReference>
<keyword evidence="12" id="KW-0902">Two-component regulatory system</keyword>
<evidence type="ECO:0000256" key="13">
    <source>
        <dbReference type="SAM" id="Phobius"/>
    </source>
</evidence>
<gene>
    <name evidence="15" type="ORF">H7F16_05820</name>
</gene>
<dbReference type="SUPFAM" id="SSF103190">
    <property type="entry name" value="Sensory domain-like"/>
    <property type="match status" value="1"/>
</dbReference>
<evidence type="ECO:0000256" key="10">
    <source>
        <dbReference type="ARBA" id="ARBA00022840"/>
    </source>
</evidence>
<evidence type="ECO:0000313" key="16">
    <source>
        <dbReference type="Proteomes" id="UP000555411"/>
    </source>
</evidence>
<dbReference type="PANTHER" id="PTHR43065">
    <property type="entry name" value="SENSOR HISTIDINE KINASE"/>
    <property type="match status" value="1"/>
</dbReference>
<dbReference type="AlphaFoldDB" id="A0A842I5V7"/>
<keyword evidence="7 13" id="KW-0812">Transmembrane</keyword>
<dbReference type="GO" id="GO:0005886">
    <property type="term" value="C:plasma membrane"/>
    <property type="evidence" value="ECO:0007669"/>
    <property type="project" value="UniProtKB-SubCell"/>
</dbReference>
<dbReference type="InterPro" id="IPR004358">
    <property type="entry name" value="Sig_transdc_His_kin-like_C"/>
</dbReference>
<evidence type="ECO:0000256" key="2">
    <source>
        <dbReference type="ARBA" id="ARBA00004651"/>
    </source>
</evidence>
<dbReference type="Proteomes" id="UP000555411">
    <property type="component" value="Unassembled WGS sequence"/>
</dbReference>
<name>A0A842I5V7_9RHOB</name>
<evidence type="ECO:0000259" key="14">
    <source>
        <dbReference type="PROSITE" id="PS50109"/>
    </source>
</evidence>
<keyword evidence="13" id="KW-0472">Membrane</keyword>
<evidence type="ECO:0000313" key="15">
    <source>
        <dbReference type="EMBL" id="MBC2835016.1"/>
    </source>
</evidence>
<dbReference type="InterPro" id="IPR029151">
    <property type="entry name" value="Sensor-like_sf"/>
</dbReference>
<evidence type="ECO:0000256" key="5">
    <source>
        <dbReference type="ARBA" id="ARBA00022553"/>
    </source>
</evidence>
<dbReference type="GO" id="GO:0000155">
    <property type="term" value="F:phosphorelay sensor kinase activity"/>
    <property type="evidence" value="ECO:0007669"/>
    <property type="project" value="InterPro"/>
</dbReference>
<feature type="transmembrane region" description="Helical" evidence="13">
    <location>
        <begin position="183"/>
        <end position="203"/>
    </location>
</feature>
<keyword evidence="4" id="KW-1003">Cell membrane</keyword>
<proteinExistence type="predicted"/>
<keyword evidence="10" id="KW-0067">ATP-binding</keyword>
<dbReference type="EC" id="2.7.13.3" evidence="3"/>
<evidence type="ECO:0000256" key="12">
    <source>
        <dbReference type="ARBA" id="ARBA00023012"/>
    </source>
</evidence>
<comment type="subcellular location">
    <subcellularLocation>
        <location evidence="2">Cell membrane</location>
        <topology evidence="2">Multi-pass membrane protein</topology>
    </subcellularLocation>
</comment>
<sequence length="439" mass="46919">MQRPFNLRLWVVTVTLGTLLLVHAALGFVLTRYIGQQIISREGEETHEFLNSIVRAEGTADILMTPAGEAALTSFSHHLMSTPGFLLANIYGSDRVIRWSTDPSLIGTIPEEADDLDEALAGKVSTSLNAEIGDSSAAKQSGEERVIEAYLPIENASGDVVGVVEYYRDATTLRVMLDHVAEIVWLGALASSLVILIALYGAAARATRRIADQTAELQRLSVMASLGQMAAAVTHSLRNPLASIRSSVDLLQMSHPGLVDEAVADVNSEVDRIDRQVQDLLQFAGSGGGQAANVPLSGLVQTAVQRIVARAERDGVRIRTEEIAPDLNVHATGPLVLQVMENILTNAIEAMPDGGEISISSWLERGYVRLTIRDQGPGIPKSLVGKSPTPFQTTKLRGLGLGLSISDQLLSRFGGRLELSNAEDGGAAVSLILPNARRG</sequence>
<evidence type="ECO:0000256" key="1">
    <source>
        <dbReference type="ARBA" id="ARBA00000085"/>
    </source>
</evidence>
<dbReference type="PRINTS" id="PR00344">
    <property type="entry name" value="BCTRLSENSOR"/>
</dbReference>
<organism evidence="15 16">
    <name type="scientific">Paragemmobacter straminiformis</name>
    <dbReference type="NCBI Taxonomy" id="2045119"/>
    <lineage>
        <taxon>Bacteria</taxon>
        <taxon>Pseudomonadati</taxon>
        <taxon>Pseudomonadota</taxon>
        <taxon>Alphaproteobacteria</taxon>
        <taxon>Rhodobacterales</taxon>
        <taxon>Paracoccaceae</taxon>
        <taxon>Paragemmobacter</taxon>
    </lineage>
</organism>
<protein>
    <recommendedName>
        <fullName evidence="3">histidine kinase</fullName>
        <ecNumber evidence="3">2.7.13.3</ecNumber>
    </recommendedName>
</protein>
<evidence type="ECO:0000256" key="8">
    <source>
        <dbReference type="ARBA" id="ARBA00022741"/>
    </source>
</evidence>
<feature type="domain" description="Histidine kinase" evidence="14">
    <location>
        <begin position="232"/>
        <end position="437"/>
    </location>
</feature>
<dbReference type="PANTHER" id="PTHR43065:SF10">
    <property type="entry name" value="PEROXIDE STRESS-ACTIVATED HISTIDINE KINASE MAK3"/>
    <property type="match status" value="1"/>
</dbReference>